<gene>
    <name evidence="17" type="ORF">GN330_15625</name>
</gene>
<dbReference type="AlphaFoldDB" id="A0A844QFD8"/>
<evidence type="ECO:0000256" key="7">
    <source>
        <dbReference type="ARBA" id="ARBA00013227"/>
    </source>
</evidence>
<dbReference type="InterPro" id="IPR005511">
    <property type="entry name" value="SMP-30"/>
</dbReference>
<feature type="binding site" evidence="15">
    <location>
        <position position="117"/>
    </location>
    <ligand>
        <name>substrate</name>
    </ligand>
</feature>
<keyword evidence="15" id="KW-0862">Zinc</keyword>
<comment type="cofactor">
    <cofactor evidence="3">
        <name>Mn(2+)</name>
        <dbReference type="ChEBI" id="CHEBI:29035"/>
    </cofactor>
</comment>
<dbReference type="EC" id="3.1.1.17" evidence="7"/>
<sequence length="289" mass="31943">MKIECAAQTGDVLGEGVIWNVAQQKLYWVDAFGPHIRCLDPRTGKVESWKMPEVIGSLVFDNNGGIVAGLESGFCRVTLDPVRVEPVVNPQPETGIIFNDGKCDRRGRYFVGTMHREFREGAGVLWRLDADWSVHRVDSGISVSNGLAWSPDNKTMYFADTRSLVVYAYDYDIETGVAENRRDFFRTDDMVGRVDGATVDTEGFYWCAMIHDGSVCRYSPAGKLDRRIELPVKHPTMCSFGGADLDTLYVVTARRFLKPGEEAEQPLAGNLFAITGLGAKGIAEPTFAG</sequence>
<feature type="binding site" evidence="15">
    <location>
        <position position="99"/>
    </location>
    <ligand>
        <name>substrate</name>
    </ligand>
</feature>
<dbReference type="PANTHER" id="PTHR10907:SF47">
    <property type="entry name" value="REGUCALCIN"/>
    <property type="match status" value="1"/>
</dbReference>
<evidence type="ECO:0000256" key="10">
    <source>
        <dbReference type="ARBA" id="ARBA00022723"/>
    </source>
</evidence>
<evidence type="ECO:0000256" key="14">
    <source>
        <dbReference type="PIRSR" id="PIRSR605511-1"/>
    </source>
</evidence>
<evidence type="ECO:0000256" key="8">
    <source>
        <dbReference type="ARBA" id="ARBA00016808"/>
    </source>
</evidence>
<feature type="binding site" evidence="15">
    <location>
        <position position="145"/>
    </location>
    <ligand>
        <name>a divalent metal cation</name>
        <dbReference type="ChEBI" id="CHEBI:60240"/>
    </ligand>
</feature>
<dbReference type="GO" id="GO:0004341">
    <property type="term" value="F:gluconolactonase activity"/>
    <property type="evidence" value="ECO:0007669"/>
    <property type="project" value="UniProtKB-EC"/>
</dbReference>
<keyword evidence="9" id="KW-0963">Cytoplasm</keyword>
<evidence type="ECO:0000256" key="6">
    <source>
        <dbReference type="ARBA" id="ARBA00008853"/>
    </source>
</evidence>
<dbReference type="GO" id="GO:0005737">
    <property type="term" value="C:cytoplasm"/>
    <property type="evidence" value="ECO:0007669"/>
    <property type="project" value="UniProtKB-SubCell"/>
</dbReference>
<dbReference type="Pfam" id="PF08450">
    <property type="entry name" value="SGL"/>
    <property type="match status" value="1"/>
</dbReference>
<dbReference type="GO" id="GO:0005509">
    <property type="term" value="F:calcium ion binding"/>
    <property type="evidence" value="ECO:0007669"/>
    <property type="project" value="InterPro"/>
</dbReference>
<evidence type="ECO:0000256" key="11">
    <source>
        <dbReference type="ARBA" id="ARBA00022801"/>
    </source>
</evidence>
<feature type="active site" description="Proton donor/acceptor" evidence="14">
    <location>
        <position position="195"/>
    </location>
</feature>
<reference evidence="17 18" key="1">
    <citation type="submission" date="2019-12" db="EMBL/GenBank/DDBJ databases">
        <title>Nitratireductor arenosus sp. nov., Isolated from sea sand, Jeju island, South Korea.</title>
        <authorList>
            <person name="Kim W."/>
        </authorList>
    </citation>
    <scope>NUCLEOTIDE SEQUENCE [LARGE SCALE GENOMIC DNA]</scope>
    <source>
        <strain evidence="17 18">CAU 1489</strain>
    </source>
</reference>
<protein>
    <recommendedName>
        <fullName evidence="8">Regucalcin</fullName>
        <ecNumber evidence="7">3.1.1.17</ecNumber>
    </recommendedName>
    <alternativeName>
        <fullName evidence="13">Gluconolactonase</fullName>
    </alternativeName>
</protein>
<accession>A0A844QFD8</accession>
<dbReference type="PRINTS" id="PR01791">
    <property type="entry name" value="REGUCALCIN"/>
</dbReference>
<name>A0A844QFD8_9HYPH</name>
<evidence type="ECO:0000256" key="1">
    <source>
        <dbReference type="ARBA" id="ARBA00001589"/>
    </source>
</evidence>
<evidence type="ECO:0000256" key="15">
    <source>
        <dbReference type="PIRSR" id="PIRSR605511-2"/>
    </source>
</evidence>
<dbReference type="GO" id="GO:0030234">
    <property type="term" value="F:enzyme regulator activity"/>
    <property type="evidence" value="ECO:0007669"/>
    <property type="project" value="InterPro"/>
</dbReference>
<evidence type="ECO:0000256" key="12">
    <source>
        <dbReference type="ARBA" id="ARBA00022837"/>
    </source>
</evidence>
<evidence type="ECO:0000256" key="4">
    <source>
        <dbReference type="ARBA" id="ARBA00001946"/>
    </source>
</evidence>
<dbReference type="SUPFAM" id="SSF63829">
    <property type="entry name" value="Calcium-dependent phosphotriesterase"/>
    <property type="match status" value="1"/>
</dbReference>
<feature type="binding site" evidence="15">
    <location>
        <position position="195"/>
    </location>
    <ligand>
        <name>a divalent metal cation</name>
        <dbReference type="ChEBI" id="CHEBI:60240"/>
    </ligand>
</feature>
<keyword evidence="18" id="KW-1185">Reference proteome</keyword>
<evidence type="ECO:0000259" key="16">
    <source>
        <dbReference type="Pfam" id="PF08450"/>
    </source>
</evidence>
<dbReference type="EMBL" id="WPHG01000003">
    <property type="protein sequence ID" value="MVA98676.1"/>
    <property type="molecule type" value="Genomic_DNA"/>
</dbReference>
<dbReference type="GO" id="GO:0019853">
    <property type="term" value="P:L-ascorbic acid biosynthetic process"/>
    <property type="evidence" value="ECO:0007669"/>
    <property type="project" value="TreeGrafter"/>
</dbReference>
<keyword evidence="12" id="KW-0106">Calcium</keyword>
<dbReference type="InterPro" id="IPR011042">
    <property type="entry name" value="6-blade_b-propeller_TolB-like"/>
</dbReference>
<evidence type="ECO:0000256" key="9">
    <source>
        <dbReference type="ARBA" id="ARBA00022490"/>
    </source>
</evidence>
<feature type="binding site" evidence="15">
    <location>
        <position position="15"/>
    </location>
    <ligand>
        <name>a divalent metal cation</name>
        <dbReference type="ChEBI" id="CHEBI:60240"/>
    </ligand>
</feature>
<comment type="cofactor">
    <cofactor evidence="4">
        <name>Mg(2+)</name>
        <dbReference type="ChEBI" id="CHEBI:18420"/>
    </cofactor>
</comment>
<proteinExistence type="inferred from homology"/>
<dbReference type="Proteomes" id="UP000463224">
    <property type="component" value="Unassembled WGS sequence"/>
</dbReference>
<comment type="subcellular location">
    <subcellularLocation>
        <location evidence="5">Cytoplasm</location>
    </subcellularLocation>
</comment>
<comment type="similarity">
    <text evidence="6">Belongs to the SMP-30/CGR1 family.</text>
</comment>
<evidence type="ECO:0000256" key="2">
    <source>
        <dbReference type="ARBA" id="ARBA00001913"/>
    </source>
</evidence>
<keyword evidence="11" id="KW-0378">Hydrolase</keyword>
<dbReference type="RefSeq" id="WP_156713585.1">
    <property type="nucleotide sequence ID" value="NZ_WPHG01000003.1"/>
</dbReference>
<evidence type="ECO:0000256" key="13">
    <source>
        <dbReference type="ARBA" id="ARBA00032464"/>
    </source>
</evidence>
<evidence type="ECO:0000256" key="5">
    <source>
        <dbReference type="ARBA" id="ARBA00004496"/>
    </source>
</evidence>
<dbReference type="PANTHER" id="PTHR10907">
    <property type="entry name" value="REGUCALCIN"/>
    <property type="match status" value="1"/>
</dbReference>
<dbReference type="Gene3D" id="2.120.10.30">
    <property type="entry name" value="TolB, C-terminal domain"/>
    <property type="match status" value="1"/>
</dbReference>
<comment type="catalytic activity">
    <reaction evidence="1">
        <text>D-glucono-1,5-lactone + H2O = D-gluconate + H(+)</text>
        <dbReference type="Rhea" id="RHEA:10440"/>
        <dbReference type="ChEBI" id="CHEBI:15377"/>
        <dbReference type="ChEBI" id="CHEBI:15378"/>
        <dbReference type="ChEBI" id="CHEBI:16217"/>
        <dbReference type="ChEBI" id="CHEBI:18391"/>
        <dbReference type="EC" id="3.1.1.17"/>
    </reaction>
</comment>
<feature type="domain" description="SMP-30/Gluconolactonase/LRE-like region" evidence="16">
    <location>
        <begin position="13"/>
        <end position="254"/>
    </location>
</feature>
<evidence type="ECO:0000313" key="18">
    <source>
        <dbReference type="Proteomes" id="UP000463224"/>
    </source>
</evidence>
<dbReference type="InterPro" id="IPR013658">
    <property type="entry name" value="SGL"/>
</dbReference>
<comment type="cofactor">
    <cofactor evidence="15">
        <name>Zn(2+)</name>
        <dbReference type="ChEBI" id="CHEBI:29105"/>
    </cofactor>
    <text evidence="15">Binds 1 divalent metal cation per subunit.</text>
</comment>
<evidence type="ECO:0000256" key="3">
    <source>
        <dbReference type="ARBA" id="ARBA00001936"/>
    </source>
</evidence>
<keyword evidence="10 15" id="KW-0479">Metal-binding</keyword>
<comment type="cofactor">
    <cofactor evidence="2">
        <name>Ca(2+)</name>
        <dbReference type="ChEBI" id="CHEBI:29108"/>
    </cofactor>
</comment>
<dbReference type="InterPro" id="IPR008367">
    <property type="entry name" value="Regucalcin"/>
</dbReference>
<evidence type="ECO:0000313" key="17">
    <source>
        <dbReference type="EMBL" id="MVA98676.1"/>
    </source>
</evidence>
<dbReference type="PRINTS" id="PR01790">
    <property type="entry name" value="SMP30FAMILY"/>
</dbReference>
<organism evidence="17 18">
    <name type="scientific">Nitratireductor arenosus</name>
    <dbReference type="NCBI Taxonomy" id="2682096"/>
    <lineage>
        <taxon>Bacteria</taxon>
        <taxon>Pseudomonadati</taxon>
        <taxon>Pseudomonadota</taxon>
        <taxon>Alphaproteobacteria</taxon>
        <taxon>Hyphomicrobiales</taxon>
        <taxon>Phyllobacteriaceae</taxon>
        <taxon>Nitratireductor</taxon>
    </lineage>
</organism>
<comment type="caution">
    <text evidence="17">The sequence shown here is derived from an EMBL/GenBank/DDBJ whole genome shotgun (WGS) entry which is preliminary data.</text>
</comment>